<reference evidence="3 4" key="1">
    <citation type="submission" date="2018-05" db="EMBL/GenBank/DDBJ databases">
        <title>Draft genome sequence of Scytalidium lignicola DSM 105466, a ubiquitous saprotrophic fungus.</title>
        <authorList>
            <person name="Buettner E."/>
            <person name="Gebauer A.M."/>
            <person name="Hofrichter M."/>
            <person name="Liers C."/>
            <person name="Kellner H."/>
        </authorList>
    </citation>
    <scope>NUCLEOTIDE SEQUENCE [LARGE SCALE GENOMIC DNA]</scope>
    <source>
        <strain evidence="3 4">DSM 105466</strain>
    </source>
</reference>
<protein>
    <recommendedName>
        <fullName evidence="2">Oxidoreductase-like domain-containing protein</fullName>
    </recommendedName>
</protein>
<organism evidence="3 4">
    <name type="scientific">Scytalidium lignicola</name>
    <name type="common">Hyphomycete</name>
    <dbReference type="NCBI Taxonomy" id="5539"/>
    <lineage>
        <taxon>Eukaryota</taxon>
        <taxon>Fungi</taxon>
        <taxon>Dikarya</taxon>
        <taxon>Ascomycota</taxon>
        <taxon>Pezizomycotina</taxon>
        <taxon>Leotiomycetes</taxon>
        <taxon>Leotiomycetes incertae sedis</taxon>
        <taxon>Scytalidium</taxon>
    </lineage>
</organism>
<evidence type="ECO:0000313" key="3">
    <source>
        <dbReference type="EMBL" id="RFU24263.1"/>
    </source>
</evidence>
<evidence type="ECO:0000259" key="2">
    <source>
        <dbReference type="Pfam" id="PF09791"/>
    </source>
</evidence>
<dbReference type="AlphaFoldDB" id="A0A3E2GU37"/>
<feature type="compositionally biased region" description="Gly residues" evidence="1">
    <location>
        <begin position="193"/>
        <end position="205"/>
    </location>
</feature>
<accession>A0A3E2GU37</accession>
<comment type="caution">
    <text evidence="3">The sequence shown here is derived from an EMBL/GenBank/DDBJ whole genome shotgun (WGS) entry which is preliminary data.</text>
</comment>
<sequence length="281" mass="30688">MSASLLEIESRHICRRCMSLKLSTTQARHTGLSTPQTKQHRRYASTKEVKSSERQVHPLGDYYSAILSQPLSKPTSTKAPTTSPARSKPSTTPAKATTAPAATASEEPKIIFSSRLSSPLERRSEIMKKSSLVAGVVVPPRPGEPENCCMSGCVNCVWDRFRDEMEEWAAARKEADKALQREAHERRKQKGTVGTGAGTGTGLMLGEGKKGAQHTMISMDDDGGGSETNWDIERVGDDLFAGVPVGIREFMKTEKRLREKHMRERAVVETAGAPTSTPAHV</sequence>
<name>A0A3E2GU37_SCYLI</name>
<feature type="region of interest" description="Disordered" evidence="1">
    <location>
        <begin position="70"/>
        <end position="106"/>
    </location>
</feature>
<feature type="non-terminal residue" evidence="3">
    <location>
        <position position="281"/>
    </location>
</feature>
<feature type="compositionally biased region" description="Low complexity" evidence="1">
    <location>
        <begin position="72"/>
        <end position="105"/>
    </location>
</feature>
<dbReference type="Proteomes" id="UP000258309">
    <property type="component" value="Unassembled WGS sequence"/>
</dbReference>
<feature type="non-terminal residue" evidence="3">
    <location>
        <position position="1"/>
    </location>
</feature>
<keyword evidence="4" id="KW-1185">Reference proteome</keyword>
<evidence type="ECO:0000313" key="4">
    <source>
        <dbReference type="Proteomes" id="UP000258309"/>
    </source>
</evidence>
<proteinExistence type="predicted"/>
<dbReference type="OMA" id="VNCVWDM"/>
<feature type="compositionally biased region" description="Basic and acidic residues" evidence="1">
    <location>
        <begin position="45"/>
        <end position="54"/>
    </location>
</feature>
<feature type="compositionally biased region" description="Polar residues" evidence="1">
    <location>
        <begin position="25"/>
        <end position="37"/>
    </location>
</feature>
<dbReference type="PANTHER" id="PTHR21193:SF3">
    <property type="entry name" value="OXIDOREDUCTASE-LIKE DOMAIN-CONTAINING PROTEIN 1"/>
    <property type="match status" value="1"/>
</dbReference>
<dbReference type="EMBL" id="NCSJ02000476">
    <property type="protein sequence ID" value="RFU24263.1"/>
    <property type="molecule type" value="Genomic_DNA"/>
</dbReference>
<feature type="region of interest" description="Disordered" evidence="1">
    <location>
        <begin position="25"/>
        <end position="54"/>
    </location>
</feature>
<dbReference type="InterPro" id="IPR039251">
    <property type="entry name" value="OXLD1"/>
</dbReference>
<evidence type="ECO:0000256" key="1">
    <source>
        <dbReference type="SAM" id="MobiDB-lite"/>
    </source>
</evidence>
<dbReference type="PANTHER" id="PTHR21193">
    <property type="entry name" value="OXIDOREDUCTASE-LIKE DOMAIN-CONTAINING PROTEIN 1"/>
    <property type="match status" value="1"/>
</dbReference>
<dbReference type="STRING" id="5539.A0A3E2GU37"/>
<dbReference type="OrthoDB" id="10064411at2759"/>
<dbReference type="Pfam" id="PF09791">
    <property type="entry name" value="Oxidored-like"/>
    <property type="match status" value="1"/>
</dbReference>
<feature type="region of interest" description="Disordered" evidence="1">
    <location>
        <begin position="179"/>
        <end position="227"/>
    </location>
</feature>
<dbReference type="InterPro" id="IPR019180">
    <property type="entry name" value="Oxidoreductase-like_N"/>
</dbReference>
<gene>
    <name evidence="3" type="ORF">B7463_g12077</name>
</gene>
<feature type="domain" description="Oxidoreductase-like" evidence="2">
    <location>
        <begin position="133"/>
        <end position="176"/>
    </location>
</feature>
<dbReference type="GO" id="GO:0005739">
    <property type="term" value="C:mitochondrion"/>
    <property type="evidence" value="ECO:0007669"/>
    <property type="project" value="TreeGrafter"/>
</dbReference>